<keyword evidence="1" id="KW-0175">Coiled coil</keyword>
<keyword evidence="5" id="KW-1185">Reference proteome</keyword>
<dbReference type="InterPro" id="IPR000237">
    <property type="entry name" value="GRIP_dom"/>
</dbReference>
<feature type="compositionally biased region" description="Polar residues" evidence="2">
    <location>
        <begin position="405"/>
        <end position="416"/>
    </location>
</feature>
<evidence type="ECO:0000256" key="2">
    <source>
        <dbReference type="SAM" id="MobiDB-lite"/>
    </source>
</evidence>
<gene>
    <name evidence="4" type="ORF">C6P40_002797</name>
</gene>
<sequence length="1058" mass="122164">MFSKISQLSKTFADEINRINDEVNNGTAVNQGEQAQLADPELAKKIINTSTPDIFEISKPENINDEAETQDLTSTQSLADGNTDSPAELDVMVKPSVDDKSRANNTFNTDKVNPQMSKIIDPKNLVPGTKIDATTLPPEIRSRLNKYFKYEKKYPQLYEAYKIEKKKTALINAFENMLKEQTPCSSIGELNAMRDYLNGINNQTKMVSSELTKITKDKKESDEKVISLNQKIKDLQKVLTSRNTEESNEIQRLKDEISALKDTSSQSSDLQDKYDLLLNENKELKNKIKELDVINPNNTEIDLLKSENEKIKQSLEETNIQNHELTEKSNKLNNDINDFKLLIDNEKLQHDEESQKLNDKVIELEKQIESSKKLNDLFKGKVETLSEELKEKTSSLLKATETSKKSASTLNQSNNSRTKKGKKKNQVVETPQNSKDTEILIPESESQLSNTESSLEVQLIELKHELEDLNSKYQDEITKSQDLKKILKSKDSEIEEVKDMLRNVGDSLVESQKANKSTNDLEKTLNDTKHELESKLNELEMLRLQNSNALTDYEKTKSSLSKKSEEYIKQIKTLEDSLNKKTSESESLIKKVDDISATNKTLESILSKMKYNEQKLQEQITTLTKEKTILQTELDTLKKSSGADNLNKTEYQNMKTQLARKERVLVEAENRIKFLQEEKSKINDSMIEMKVQNKEMSNQVISNQEVKDSLLKQNEKLKAEANENTLKINKLSLDNSKLVKKNEQLQDQFNEVKHVKLSSNDQVESFKKRVEELLMRNKEYENRIDVLQEELTQSRNMLQERTREMATMRKLVMDNEESQNLDRKELKSKFDRLLEEKEKSDNESLTTIRNKQREVEELKRKNSDFSVKLEELETNKSTLEAKIKSLLAEKSNNISVSNGNQREENKEVDQYNSKMINSLRESLNKTESRLKEVEDMNNKLRLVNQDSSDKLIRLNKKYKLLSVQYKRRMSESSAPSSRNNSIIAINEQINSNLLHPDTHNEESSQEVKDEIKEKSVYIKNVLMGFIEHKEQRQMLLPVIKMLLYMSDDDTKKLNDLLT</sequence>
<organism evidence="4 5">
    <name type="scientific">Pichia californica</name>
    <dbReference type="NCBI Taxonomy" id="460514"/>
    <lineage>
        <taxon>Eukaryota</taxon>
        <taxon>Fungi</taxon>
        <taxon>Dikarya</taxon>
        <taxon>Ascomycota</taxon>
        <taxon>Saccharomycotina</taxon>
        <taxon>Pichiomycetes</taxon>
        <taxon>Pichiales</taxon>
        <taxon>Pichiaceae</taxon>
        <taxon>Pichia</taxon>
    </lineage>
</organism>
<evidence type="ECO:0000259" key="3">
    <source>
        <dbReference type="PROSITE" id="PS50913"/>
    </source>
</evidence>
<dbReference type="AlphaFoldDB" id="A0A9P6WJE2"/>
<feature type="domain" description="GRIP" evidence="3">
    <location>
        <begin position="1008"/>
        <end position="1056"/>
    </location>
</feature>
<reference evidence="4" key="1">
    <citation type="submission" date="2020-11" db="EMBL/GenBank/DDBJ databases">
        <title>Kefir isolates.</title>
        <authorList>
            <person name="Marcisauskas S."/>
            <person name="Kim Y."/>
            <person name="Blasche S."/>
        </authorList>
    </citation>
    <scope>NUCLEOTIDE SEQUENCE</scope>
    <source>
        <strain evidence="4">Olga-1</strain>
    </source>
</reference>
<dbReference type="EMBL" id="PUHW01000307">
    <property type="protein sequence ID" value="KAG0687148.1"/>
    <property type="molecule type" value="Genomic_DNA"/>
</dbReference>
<evidence type="ECO:0000256" key="1">
    <source>
        <dbReference type="SAM" id="Coils"/>
    </source>
</evidence>
<protein>
    <recommendedName>
        <fullName evidence="3">GRIP domain-containing protein</fullName>
    </recommendedName>
</protein>
<feature type="region of interest" description="Disordered" evidence="2">
    <location>
        <begin position="389"/>
        <end position="452"/>
    </location>
</feature>
<proteinExistence type="predicted"/>
<dbReference type="SMART" id="SM00755">
    <property type="entry name" value="Grip"/>
    <property type="match status" value="1"/>
</dbReference>
<dbReference type="Proteomes" id="UP000697127">
    <property type="component" value="Unassembled WGS sequence"/>
</dbReference>
<evidence type="ECO:0000313" key="4">
    <source>
        <dbReference type="EMBL" id="KAG0687148.1"/>
    </source>
</evidence>
<feature type="coiled-coil region" evidence="1">
    <location>
        <begin position="916"/>
        <end position="943"/>
    </location>
</feature>
<evidence type="ECO:0000313" key="5">
    <source>
        <dbReference type="Proteomes" id="UP000697127"/>
    </source>
</evidence>
<feature type="coiled-coil region" evidence="1">
    <location>
        <begin position="452"/>
        <end position="483"/>
    </location>
</feature>
<feature type="coiled-coil region" evidence="1">
    <location>
        <begin position="518"/>
        <end position="889"/>
    </location>
</feature>
<accession>A0A9P6WJE2</accession>
<name>A0A9P6WJE2_9ASCO</name>
<dbReference type="Pfam" id="PF01465">
    <property type="entry name" value="GRIP"/>
    <property type="match status" value="1"/>
</dbReference>
<comment type="caution">
    <text evidence="4">The sequence shown here is derived from an EMBL/GenBank/DDBJ whole genome shotgun (WGS) entry which is preliminary data.</text>
</comment>
<dbReference type="PROSITE" id="PS50913">
    <property type="entry name" value="GRIP"/>
    <property type="match status" value="1"/>
</dbReference>